<proteinExistence type="predicted"/>
<accession>A0ABR8MEJ2</accession>
<dbReference type="Gene3D" id="3.90.1720.80">
    <property type="match status" value="1"/>
</dbReference>
<reference evidence="2" key="1">
    <citation type="submission" date="2023-07" db="EMBL/GenBank/DDBJ databases">
        <title>Description of novel Chryseobacterium sp. strain C-2.</title>
        <authorList>
            <person name="Saticioglu I.B."/>
        </authorList>
    </citation>
    <scope>NUCLEOTIDE SEQUENCE [LARGE SCALE GENOMIC DNA]</scope>
    <source>
        <strain evidence="2">C-2</strain>
    </source>
</reference>
<dbReference type="InterPro" id="IPR025562">
    <property type="entry name" value="Tae4"/>
</dbReference>
<evidence type="ECO:0000313" key="2">
    <source>
        <dbReference type="Proteomes" id="UP000603715"/>
    </source>
</evidence>
<dbReference type="EMBL" id="JACXXP010000065">
    <property type="protein sequence ID" value="MBD3907290.1"/>
    <property type="molecule type" value="Genomic_DNA"/>
</dbReference>
<name>A0ABR8MEJ2_9FLAO</name>
<sequence length="115" mass="13660">MSTALHLSNVDISSFSGAKCWISHEDGFKHILRAQELADWIHIHPEIFGHRKLYEKKKYPKLNHSDFWKMKGIIFFKDGWGATDHIDVWNSSEMKGGETEYFLSSWKEIWFWQLT</sequence>
<comment type="caution">
    <text evidence="1">The sequence shown here is derived from an EMBL/GenBank/DDBJ whole genome shotgun (WGS) entry which is preliminary data.</text>
</comment>
<evidence type="ECO:0000313" key="1">
    <source>
        <dbReference type="EMBL" id="MBD3907290.1"/>
    </source>
</evidence>
<protein>
    <recommendedName>
        <fullName evidence="3">Type VI secretion system (T6SS), amidase effector protein 4</fullName>
    </recommendedName>
</protein>
<keyword evidence="2" id="KW-1185">Reference proteome</keyword>
<dbReference type="Pfam" id="PF14113">
    <property type="entry name" value="Tae4"/>
    <property type="match status" value="1"/>
</dbReference>
<evidence type="ECO:0008006" key="3">
    <source>
        <dbReference type="Google" id="ProtNLM"/>
    </source>
</evidence>
<organism evidence="1 2">
    <name type="scientific">Chryseobacterium muglaense</name>
    <dbReference type="NCBI Taxonomy" id="2893752"/>
    <lineage>
        <taxon>Bacteria</taxon>
        <taxon>Pseudomonadati</taxon>
        <taxon>Bacteroidota</taxon>
        <taxon>Flavobacteriia</taxon>
        <taxon>Flavobacteriales</taxon>
        <taxon>Weeksellaceae</taxon>
        <taxon>Chryseobacterium group</taxon>
        <taxon>Chryseobacterium</taxon>
    </lineage>
</organism>
<dbReference type="Proteomes" id="UP000603715">
    <property type="component" value="Unassembled WGS sequence"/>
</dbReference>
<gene>
    <name evidence="1" type="ORF">IEW27_22215</name>
</gene>